<accession>A0A380TDB0</accession>
<feature type="transmembrane region" description="Helical" evidence="2">
    <location>
        <begin position="179"/>
        <end position="196"/>
    </location>
</feature>
<dbReference type="EMBL" id="UIDG01000206">
    <property type="protein sequence ID" value="SUS06455.1"/>
    <property type="molecule type" value="Genomic_DNA"/>
</dbReference>
<gene>
    <name evidence="3" type="ORF">DF3PB_2840005</name>
</gene>
<evidence type="ECO:0008006" key="4">
    <source>
        <dbReference type="Google" id="ProtNLM"/>
    </source>
</evidence>
<dbReference type="AlphaFoldDB" id="A0A380TDB0"/>
<protein>
    <recommendedName>
        <fullName evidence="4">Nickel transport protein</fullName>
    </recommendedName>
</protein>
<feature type="region of interest" description="Disordered" evidence="1">
    <location>
        <begin position="115"/>
        <end position="144"/>
    </location>
</feature>
<evidence type="ECO:0000256" key="2">
    <source>
        <dbReference type="SAM" id="Phobius"/>
    </source>
</evidence>
<evidence type="ECO:0000256" key="1">
    <source>
        <dbReference type="SAM" id="MobiDB-lite"/>
    </source>
</evidence>
<keyword evidence="2" id="KW-0472">Membrane</keyword>
<feature type="compositionally biased region" description="Polar residues" evidence="1">
    <location>
        <begin position="118"/>
        <end position="128"/>
    </location>
</feature>
<name>A0A380TDB0_9ZZZZ</name>
<sequence>MLKRLVPAVMIGALTAAATSPAHAHKLKVFATAVGERIEGTVYFVGGGPARGARILVESTDGKPIEELTADDAGAFAITAKVRTDHVIVTDSADGHSARTIIPASLLPASLPLPASVPGTTATESPGSTAPAPTLEGREGRTGDPTAMEASIAQAVAQQVAPLRQQLSAYEDQVRLRDVLGGLGYILGLAGLFAWMRARRPTGGGR</sequence>
<evidence type="ECO:0000313" key="3">
    <source>
        <dbReference type="EMBL" id="SUS06455.1"/>
    </source>
</evidence>
<proteinExistence type="predicted"/>
<keyword evidence="2" id="KW-1133">Transmembrane helix</keyword>
<reference evidence="3" key="1">
    <citation type="submission" date="2018-07" db="EMBL/GenBank/DDBJ databases">
        <authorList>
            <person name="Quirk P.G."/>
            <person name="Krulwich T.A."/>
        </authorList>
    </citation>
    <scope>NUCLEOTIDE SEQUENCE</scope>
</reference>
<organism evidence="3">
    <name type="scientific">metagenome</name>
    <dbReference type="NCBI Taxonomy" id="256318"/>
    <lineage>
        <taxon>unclassified sequences</taxon>
        <taxon>metagenomes</taxon>
    </lineage>
</organism>
<keyword evidence="2" id="KW-0812">Transmembrane</keyword>